<evidence type="ECO:0000313" key="2">
    <source>
        <dbReference type="EMBL" id="MBK1878820.1"/>
    </source>
</evidence>
<dbReference type="Proteomes" id="UP000617628">
    <property type="component" value="Unassembled WGS sequence"/>
</dbReference>
<name>A0A934S0A5_9BACT</name>
<proteinExistence type="predicted"/>
<comment type="caution">
    <text evidence="2">The sequence shown here is derived from an EMBL/GenBank/DDBJ whole genome shotgun (WGS) entry which is preliminary data.</text>
</comment>
<feature type="transmembrane region" description="Helical" evidence="1">
    <location>
        <begin position="32"/>
        <end position="52"/>
    </location>
</feature>
<evidence type="ECO:0000256" key="1">
    <source>
        <dbReference type="SAM" id="Phobius"/>
    </source>
</evidence>
<dbReference type="EMBL" id="JAENIL010000036">
    <property type="protein sequence ID" value="MBK1878820.1"/>
    <property type="molecule type" value="Genomic_DNA"/>
</dbReference>
<keyword evidence="1" id="KW-0472">Membrane</keyword>
<reference evidence="2" key="1">
    <citation type="submission" date="2021-01" db="EMBL/GenBank/DDBJ databases">
        <title>Modified the classification status of verrucomicrobia.</title>
        <authorList>
            <person name="Feng X."/>
        </authorList>
    </citation>
    <scope>NUCLEOTIDE SEQUENCE</scope>
    <source>
        <strain evidence="2">KCTC 13126</strain>
    </source>
</reference>
<protein>
    <submittedName>
        <fullName evidence="2">DUF3137 domain-containing protein</fullName>
    </submittedName>
</protein>
<evidence type="ECO:0000313" key="3">
    <source>
        <dbReference type="Proteomes" id="UP000617628"/>
    </source>
</evidence>
<gene>
    <name evidence="2" type="ORF">JIN87_18200</name>
</gene>
<keyword evidence="1" id="KW-0812">Transmembrane</keyword>
<dbReference type="Pfam" id="PF11335">
    <property type="entry name" value="DUF3137"/>
    <property type="match status" value="1"/>
</dbReference>
<accession>A0A934S0A5</accession>
<keyword evidence="3" id="KW-1185">Reference proteome</keyword>
<sequence>MSYADTKESFEAQIQPVLERFEERRRQVLKKAAIGAGAVVGIAALAAVMLAANGQGDALAFVAIAGVVIAGIVFASITGPFKRAFKQEVVGAVVSAYDDSFVYGAGSGVRKSTFKASELFQKGIDRYRVEDHVRGKLDKTEFEFSELHAEYKTTSGSGKNRKTSWHTIFKGVFFVADFNKDFSSRTIVLPDTAEKMFGFLGRKLQDWNFARPDVIRLEDPVFEREFCVYGDDQVEARYILSPALMERIVRLKRKFGDQIYISFLYSKIYIAISSTKNRFEPKMFGPVDMALVREFKEDLDLVLGVIEDLNLNNRVWTKE</sequence>
<feature type="transmembrane region" description="Helical" evidence="1">
    <location>
        <begin position="58"/>
        <end position="77"/>
    </location>
</feature>
<dbReference type="InterPro" id="IPR021484">
    <property type="entry name" value="DUF3137"/>
</dbReference>
<keyword evidence="1" id="KW-1133">Transmembrane helix</keyword>
<dbReference type="RefSeq" id="WP_200357034.1">
    <property type="nucleotide sequence ID" value="NZ_JAENIL010000036.1"/>
</dbReference>
<dbReference type="AlphaFoldDB" id="A0A934S0A5"/>
<organism evidence="2 3">
    <name type="scientific">Pelagicoccus mobilis</name>
    <dbReference type="NCBI Taxonomy" id="415221"/>
    <lineage>
        <taxon>Bacteria</taxon>
        <taxon>Pseudomonadati</taxon>
        <taxon>Verrucomicrobiota</taxon>
        <taxon>Opitutia</taxon>
        <taxon>Puniceicoccales</taxon>
        <taxon>Pelagicoccaceae</taxon>
        <taxon>Pelagicoccus</taxon>
    </lineage>
</organism>